<dbReference type="Gene3D" id="1.25.40.10">
    <property type="entry name" value="Tetratricopeptide repeat domain"/>
    <property type="match status" value="1"/>
</dbReference>
<dbReference type="EMBL" id="JACGCM010000882">
    <property type="protein sequence ID" value="KAF6164904.1"/>
    <property type="molecule type" value="Genomic_DNA"/>
</dbReference>
<proteinExistence type="predicted"/>
<dbReference type="PANTHER" id="PTHR44203:SF8">
    <property type="entry name" value="ETHYLENE-OVERPRODUCTION PROTEIN 1"/>
    <property type="match status" value="1"/>
</dbReference>
<dbReference type="InterPro" id="IPR044631">
    <property type="entry name" value="ETO1-like"/>
</dbReference>
<keyword evidence="2" id="KW-1185">Reference proteome</keyword>
<dbReference type="Proteomes" id="UP000541444">
    <property type="component" value="Unassembled WGS sequence"/>
</dbReference>
<dbReference type="GO" id="GO:0010105">
    <property type="term" value="P:negative regulation of ethylene-activated signaling pathway"/>
    <property type="evidence" value="ECO:0007669"/>
    <property type="project" value="InterPro"/>
</dbReference>
<organism evidence="1 2">
    <name type="scientific">Kingdonia uniflora</name>
    <dbReference type="NCBI Taxonomy" id="39325"/>
    <lineage>
        <taxon>Eukaryota</taxon>
        <taxon>Viridiplantae</taxon>
        <taxon>Streptophyta</taxon>
        <taxon>Embryophyta</taxon>
        <taxon>Tracheophyta</taxon>
        <taxon>Spermatophyta</taxon>
        <taxon>Magnoliopsida</taxon>
        <taxon>Ranunculales</taxon>
        <taxon>Circaeasteraceae</taxon>
        <taxon>Kingdonia</taxon>
    </lineage>
</organism>
<dbReference type="AlphaFoldDB" id="A0A7J7NCX8"/>
<sequence length="108" mass="12515">MTNNLYLIPTVLMDDRKADEAITELSKAIAFKPDLQLLNLRAQFYDSMDDPDQNREQNKFQIKVQTEDSKNYHSYVLRDFEAALCLDPNHLETLGMYDIAKGQAPYPE</sequence>
<protein>
    <submittedName>
        <fullName evidence="1">Uncharacterized protein</fullName>
    </submittedName>
</protein>
<reference evidence="1 2" key="1">
    <citation type="journal article" date="2020" name="IScience">
        <title>Genome Sequencing of the Endangered Kingdonia uniflora (Circaeasteraceae, Ranunculales) Reveals Potential Mechanisms of Evolutionary Specialization.</title>
        <authorList>
            <person name="Sun Y."/>
            <person name="Deng T."/>
            <person name="Zhang A."/>
            <person name="Moore M.J."/>
            <person name="Landis J.B."/>
            <person name="Lin N."/>
            <person name="Zhang H."/>
            <person name="Zhang X."/>
            <person name="Huang J."/>
            <person name="Zhang X."/>
            <person name="Sun H."/>
            <person name="Wang H."/>
        </authorList>
    </citation>
    <scope>NUCLEOTIDE SEQUENCE [LARGE SCALE GENOMIC DNA]</scope>
    <source>
        <strain evidence="1">TB1705</strain>
        <tissue evidence="1">Leaf</tissue>
    </source>
</reference>
<name>A0A7J7NCX8_9MAGN</name>
<dbReference type="PANTHER" id="PTHR44203">
    <property type="entry name" value="ETO1-RELATED"/>
    <property type="match status" value="1"/>
</dbReference>
<dbReference type="OrthoDB" id="1899679at2759"/>
<comment type="caution">
    <text evidence="1">The sequence shown here is derived from an EMBL/GenBank/DDBJ whole genome shotgun (WGS) entry which is preliminary data.</text>
</comment>
<evidence type="ECO:0000313" key="1">
    <source>
        <dbReference type="EMBL" id="KAF6164904.1"/>
    </source>
</evidence>
<dbReference type="SUPFAM" id="SSF48452">
    <property type="entry name" value="TPR-like"/>
    <property type="match status" value="1"/>
</dbReference>
<gene>
    <name evidence="1" type="ORF">GIB67_017107</name>
</gene>
<accession>A0A7J7NCX8</accession>
<evidence type="ECO:0000313" key="2">
    <source>
        <dbReference type="Proteomes" id="UP000541444"/>
    </source>
</evidence>
<dbReference type="InterPro" id="IPR011990">
    <property type="entry name" value="TPR-like_helical_dom_sf"/>
</dbReference>